<feature type="domain" description="Plastocyanin-like" evidence="6">
    <location>
        <begin position="229"/>
        <end position="380"/>
    </location>
</feature>
<feature type="domain" description="Plastocyanin-like" evidence="7">
    <location>
        <begin position="534"/>
        <end position="657"/>
    </location>
</feature>
<proteinExistence type="inferred from homology"/>
<dbReference type="EMBL" id="FN656009">
    <property type="protein sequence ID" value="CBY40611.1"/>
    <property type="molecule type" value="Genomic_DNA"/>
</dbReference>
<evidence type="ECO:0000313" key="9">
    <source>
        <dbReference type="EMBL" id="CBY40611.1"/>
    </source>
</evidence>
<feature type="signal peptide" evidence="5">
    <location>
        <begin position="1"/>
        <end position="17"/>
    </location>
</feature>
<evidence type="ECO:0000256" key="2">
    <source>
        <dbReference type="ARBA" id="ARBA00022723"/>
    </source>
</evidence>
<keyword evidence="2" id="KW-0479">Metal-binding</keyword>
<evidence type="ECO:0000259" key="6">
    <source>
        <dbReference type="Pfam" id="PF00394"/>
    </source>
</evidence>
<reference evidence="9" key="1">
    <citation type="journal article" date="2010" name="Science">
        <title>Plasticity of animal genome architecture unmasked by rapid evolution of a pelagic tunicate.</title>
        <authorList>
            <person name="Denoeud F."/>
            <person name="Henriet S."/>
            <person name="Mungpakdee S."/>
            <person name="Aury J.M."/>
            <person name="Da Silva C."/>
            <person name="Brinkmann H."/>
            <person name="Mikhaleva J."/>
            <person name="Olsen L.C."/>
            <person name="Jubin C."/>
            <person name="Canestro C."/>
            <person name="Bouquet J.M."/>
            <person name="Danks G."/>
            <person name="Poulain J."/>
            <person name="Campsteijn C."/>
            <person name="Adamski M."/>
            <person name="Cross I."/>
            <person name="Yadetie F."/>
            <person name="Muffato M."/>
            <person name="Louis A."/>
            <person name="Butcher S."/>
            <person name="Tsagkogeorga G."/>
            <person name="Konrad A."/>
            <person name="Singh S."/>
            <person name="Jensen M.F."/>
            <person name="Cong E.H."/>
            <person name="Eikeseth-Otteraa H."/>
            <person name="Noel B."/>
            <person name="Anthouard V."/>
            <person name="Porcel B.M."/>
            <person name="Kachouri-Lafond R."/>
            <person name="Nishino A."/>
            <person name="Ugolini M."/>
            <person name="Chourrout P."/>
            <person name="Nishida H."/>
            <person name="Aasland R."/>
            <person name="Huzurbazar S."/>
            <person name="Westhof E."/>
            <person name="Delsuc F."/>
            <person name="Lehrach H."/>
            <person name="Reinhardt R."/>
            <person name="Weissenbach J."/>
            <person name="Roy S.W."/>
            <person name="Artiguenave F."/>
            <person name="Postlethwait J.H."/>
            <person name="Manak J.R."/>
            <person name="Thompson E.M."/>
            <person name="Jaillon O."/>
            <person name="Du Pasquier L."/>
            <person name="Boudinot P."/>
            <person name="Liberles D.A."/>
            <person name="Volff J.N."/>
            <person name="Philippe H."/>
            <person name="Lenhard B."/>
            <person name="Roest Crollius H."/>
            <person name="Wincker P."/>
            <person name="Chourrout D."/>
        </authorList>
    </citation>
    <scope>NUCLEOTIDE SEQUENCE [LARGE SCALE GENOMIC DNA]</scope>
</reference>
<protein>
    <submittedName>
        <fullName evidence="9">Uncharacterized protein</fullName>
    </submittedName>
</protein>
<sequence length="657" mass="74604">MRFSFTIFALCTGELICDYGENCDRLCESAVCDYFWNVEYRYSNSWMTDDYQFGGGAFYRSFPVFWNETSSRIEIQELDTGYTQDVFIDDIKGKNGSAKRPEDHLDELFFIDGQSNRRVITVNGEFPGPKIKVKKGSLMRITVRNNLQLEGITLHWHGLHMLDNYWNDGAAFVSQCPISSGIEFTYVVRADNSGTHWWHAHSGIARLDGLFGPLVVLESDEIKNKITSIPITMGDWYESDSISYAANEPFRIKMNMYPGNGRSTCSPDHTPFYSGLLVTGFCLDSFVVNGHGQLRLQQDPRKALFSIGERFLIPMSANSFQLRMINTGFEMFSAVTRLDGQRFNVTASDGRDLEPMTGDVLILGVAETYDINLNLSQDQKSVFLRFWLPFDHIGEASRKPAHQPFVDIEFKRDASVLEGEFKTEFFMRKPDEPIFQISPKNVSATEPVWINCPAPKNGVVCRTVSDFKRLESSDYKFESERKEESINTPATVSPLDEPDVILRIHVNFMSGAGINGIHFKYPTAPLFNGTDSAQKTKCTKEELEGAGGFCTQILTANVGDLVELRLSNLEARDNRRTYHSIHLHGYEFFLMATGYANYEDGRIIGRNEHISCGNLTRCPFVNYNEEVLKCQHEDRTSFIAKNTILVPPQGYAIVRFR</sequence>
<dbReference type="GO" id="GO:0005507">
    <property type="term" value="F:copper ion binding"/>
    <property type="evidence" value="ECO:0007669"/>
    <property type="project" value="InterPro"/>
</dbReference>
<keyword evidence="4" id="KW-0186">Copper</keyword>
<gene>
    <name evidence="9" type="ORF">GSOID_T00022630001</name>
</gene>
<dbReference type="Pfam" id="PF07732">
    <property type="entry name" value="Cu-oxidase_3"/>
    <property type="match status" value="1"/>
</dbReference>
<dbReference type="GO" id="GO:0016491">
    <property type="term" value="F:oxidoreductase activity"/>
    <property type="evidence" value="ECO:0007669"/>
    <property type="project" value="UniProtKB-KW"/>
</dbReference>
<evidence type="ECO:0000256" key="1">
    <source>
        <dbReference type="ARBA" id="ARBA00010609"/>
    </source>
</evidence>
<feature type="chain" id="PRO_5003192600" evidence="5">
    <location>
        <begin position="18"/>
        <end position="657"/>
    </location>
</feature>
<dbReference type="PANTHER" id="PTHR11709">
    <property type="entry name" value="MULTI-COPPER OXIDASE"/>
    <property type="match status" value="1"/>
</dbReference>
<evidence type="ECO:0000259" key="8">
    <source>
        <dbReference type="Pfam" id="PF07732"/>
    </source>
</evidence>
<dbReference type="InterPro" id="IPR008972">
    <property type="entry name" value="Cupredoxin"/>
</dbReference>
<feature type="domain" description="Plastocyanin-like" evidence="8">
    <location>
        <begin position="111"/>
        <end position="218"/>
    </location>
</feature>
<keyword evidence="3" id="KW-0560">Oxidoreductase</keyword>
<dbReference type="InterPro" id="IPR011706">
    <property type="entry name" value="Cu-oxidase_C"/>
</dbReference>
<dbReference type="Pfam" id="PF00394">
    <property type="entry name" value="Cu-oxidase"/>
    <property type="match status" value="1"/>
</dbReference>
<evidence type="ECO:0000256" key="5">
    <source>
        <dbReference type="SAM" id="SignalP"/>
    </source>
</evidence>
<dbReference type="Proteomes" id="UP000011014">
    <property type="component" value="Unassembled WGS sequence"/>
</dbReference>
<accession>E4YYT3</accession>
<dbReference type="AlphaFoldDB" id="E4YYT3"/>
<dbReference type="GO" id="GO:0006826">
    <property type="term" value="P:iron ion transport"/>
    <property type="evidence" value="ECO:0007669"/>
    <property type="project" value="TreeGrafter"/>
</dbReference>
<dbReference type="PANTHER" id="PTHR11709:SF394">
    <property type="entry name" value="FI03373P-RELATED"/>
    <property type="match status" value="1"/>
</dbReference>
<dbReference type="SUPFAM" id="SSF49503">
    <property type="entry name" value="Cupredoxins"/>
    <property type="match status" value="3"/>
</dbReference>
<organism evidence="9">
    <name type="scientific">Oikopleura dioica</name>
    <name type="common">Tunicate</name>
    <dbReference type="NCBI Taxonomy" id="34765"/>
    <lineage>
        <taxon>Eukaryota</taxon>
        <taxon>Metazoa</taxon>
        <taxon>Chordata</taxon>
        <taxon>Tunicata</taxon>
        <taxon>Appendicularia</taxon>
        <taxon>Copelata</taxon>
        <taxon>Oikopleuridae</taxon>
        <taxon>Oikopleura</taxon>
    </lineage>
</organism>
<dbReference type="CDD" id="cd13858">
    <property type="entry name" value="CuRO_1_tcLCC2_insect_like"/>
    <property type="match status" value="1"/>
</dbReference>
<dbReference type="InterPro" id="IPR045087">
    <property type="entry name" value="Cu-oxidase_fam"/>
</dbReference>
<dbReference type="Pfam" id="PF07731">
    <property type="entry name" value="Cu-oxidase_2"/>
    <property type="match status" value="1"/>
</dbReference>
<name>E4YYT3_OIKDI</name>
<evidence type="ECO:0000259" key="7">
    <source>
        <dbReference type="Pfam" id="PF07731"/>
    </source>
</evidence>
<dbReference type="Gene3D" id="2.60.40.420">
    <property type="entry name" value="Cupredoxins - blue copper proteins"/>
    <property type="match status" value="3"/>
</dbReference>
<evidence type="ECO:0000256" key="3">
    <source>
        <dbReference type="ARBA" id="ARBA00023002"/>
    </source>
</evidence>
<keyword evidence="5" id="KW-0732">Signal</keyword>
<evidence type="ECO:0000256" key="4">
    <source>
        <dbReference type="ARBA" id="ARBA00023008"/>
    </source>
</evidence>
<dbReference type="InterPro" id="IPR001117">
    <property type="entry name" value="Cu-oxidase_2nd"/>
</dbReference>
<dbReference type="GO" id="GO:0005886">
    <property type="term" value="C:plasma membrane"/>
    <property type="evidence" value="ECO:0007669"/>
    <property type="project" value="TreeGrafter"/>
</dbReference>
<comment type="similarity">
    <text evidence="1">Belongs to the multicopper oxidase family.</text>
</comment>
<dbReference type="InterPro" id="IPR011707">
    <property type="entry name" value="Cu-oxidase-like_N"/>
</dbReference>